<dbReference type="InterPro" id="IPR050555">
    <property type="entry name" value="Bact_Solute-Bind_Prot2"/>
</dbReference>
<gene>
    <name evidence="4" type="ORF">PG2054B_0100</name>
</gene>
<evidence type="ECO:0000256" key="2">
    <source>
        <dbReference type="ARBA" id="ARBA00022729"/>
    </source>
</evidence>
<dbReference type="EMBL" id="RYUN01000002">
    <property type="protein sequence ID" value="RYQ23713.1"/>
    <property type="molecule type" value="Genomic_DNA"/>
</dbReference>
<feature type="domain" description="Periplasmic binding protein" evidence="3">
    <location>
        <begin position="87"/>
        <end position="378"/>
    </location>
</feature>
<dbReference type="PANTHER" id="PTHR30036">
    <property type="entry name" value="D-XYLOSE-BINDING PERIPLASMIC PROTEIN"/>
    <property type="match status" value="1"/>
</dbReference>
<protein>
    <submittedName>
        <fullName evidence="4">ABC transporter substrate-binding protein</fullName>
    </submittedName>
</protein>
<evidence type="ECO:0000313" key="4">
    <source>
        <dbReference type="EMBL" id="RYQ23713.1"/>
    </source>
</evidence>
<dbReference type="Gene3D" id="3.40.50.2300">
    <property type="match status" value="2"/>
</dbReference>
<sequence>MNSVSKTRRVEFDNLTQGRILTVDLIEIAAETLYIPSKEMEQMKRITKIAAFISSLAICAGLSACGSTRSGFEQTGGTQKLEKGATIGISMPTKSEERWNKDGNNLKNKLEDAGYNVVLNYADDKPAQQNADIENMVNQGAKILVVASKDGSAVGPAVEKARDAGATVIAYDRLIMNTDAVDYYATFQLEQVGKLEAEYLVDQLGLNDGEKGPFNMELFTGSPDDNNAKYFFKGAWDILQPYFEKGVLVCPSNHGGGVTKDFTVDDWQKISVQSWKTEQAQKDMESILDSTYASGRKLDAVLTPYDGIAQGVINAIEAKRPDMKPGTESWPPITGQDAMEIAVSNIAAGKQGETVFKNVDELADAVYDMIIEIAEGKKVTGINGEFNNNNVDVPSKLLDPQNITVENLDDLVKAKYLTQERFDKLTKGEAIR</sequence>
<name>A0A4Q5AB10_9BIFI</name>
<dbReference type="InterPro" id="IPR028082">
    <property type="entry name" value="Peripla_BP_I"/>
</dbReference>
<evidence type="ECO:0000313" key="5">
    <source>
        <dbReference type="Proteomes" id="UP000294221"/>
    </source>
</evidence>
<dbReference type="AlphaFoldDB" id="A0A4Q5AB10"/>
<evidence type="ECO:0000259" key="3">
    <source>
        <dbReference type="Pfam" id="PF13407"/>
    </source>
</evidence>
<evidence type="ECO:0000256" key="1">
    <source>
        <dbReference type="ARBA" id="ARBA00004196"/>
    </source>
</evidence>
<accession>A0A4Q5AB10</accession>
<dbReference type="Proteomes" id="UP000294221">
    <property type="component" value="Unassembled WGS sequence"/>
</dbReference>
<dbReference type="InterPro" id="IPR025997">
    <property type="entry name" value="SBP_2_dom"/>
</dbReference>
<dbReference type="SUPFAM" id="SSF53822">
    <property type="entry name" value="Periplasmic binding protein-like I"/>
    <property type="match status" value="1"/>
</dbReference>
<keyword evidence="2" id="KW-0732">Signal</keyword>
<comment type="subcellular location">
    <subcellularLocation>
        <location evidence="1">Cell envelope</location>
    </subcellularLocation>
</comment>
<dbReference type="GO" id="GO:0030246">
    <property type="term" value="F:carbohydrate binding"/>
    <property type="evidence" value="ECO:0007669"/>
    <property type="project" value="TreeGrafter"/>
</dbReference>
<proteinExistence type="predicted"/>
<dbReference type="PANTHER" id="PTHR30036:SF1">
    <property type="entry name" value="D-XYLOSE-BINDING PERIPLASMIC PROTEIN"/>
    <property type="match status" value="1"/>
</dbReference>
<dbReference type="CDD" id="cd19994">
    <property type="entry name" value="PBP1_ChvE"/>
    <property type="match status" value="1"/>
</dbReference>
<dbReference type="GO" id="GO:0030288">
    <property type="term" value="C:outer membrane-bounded periplasmic space"/>
    <property type="evidence" value="ECO:0007669"/>
    <property type="project" value="TreeGrafter"/>
</dbReference>
<comment type="caution">
    <text evidence="4">The sequence shown here is derived from an EMBL/GenBank/DDBJ whole genome shotgun (WGS) entry which is preliminary data.</text>
</comment>
<organism evidence="4 5">
    <name type="scientific">Bifidobacterium pseudolongum subsp. pseudolongum</name>
    <dbReference type="NCBI Taxonomy" id="31954"/>
    <lineage>
        <taxon>Bacteria</taxon>
        <taxon>Bacillati</taxon>
        <taxon>Actinomycetota</taxon>
        <taxon>Actinomycetes</taxon>
        <taxon>Bifidobacteriales</taxon>
        <taxon>Bifidobacteriaceae</taxon>
        <taxon>Bifidobacterium</taxon>
    </lineage>
</organism>
<reference evidence="4 5" key="1">
    <citation type="submission" date="2018-12" db="EMBL/GenBank/DDBJ databases">
        <title>Unveiling genomic diversity among members of the Bifidobacterium pseudolongum species, a widely distributed gut commensal of the animal kingdom.</title>
        <authorList>
            <person name="Lugli G.A."/>
            <person name="Duranti S."/>
            <person name="Albert K."/>
            <person name="Mancabelli L."/>
            <person name="Napoli S."/>
            <person name="Viappiani A."/>
            <person name="Anzalone R."/>
            <person name="Longhi G."/>
            <person name="Milani C."/>
            <person name="Turroni F."/>
            <person name="Alessandri G."/>
            <person name="Sela D.A."/>
            <person name="Van Sinderen D."/>
            <person name="Ventura M."/>
        </authorList>
    </citation>
    <scope>NUCLEOTIDE SEQUENCE [LARGE SCALE GENOMIC DNA]</scope>
    <source>
        <strain evidence="4 5">2054B</strain>
    </source>
</reference>
<dbReference type="Pfam" id="PF13407">
    <property type="entry name" value="Peripla_BP_4"/>
    <property type="match status" value="1"/>
</dbReference>